<protein>
    <submittedName>
        <fullName evidence="1">Uncharacterized protein</fullName>
    </submittedName>
</protein>
<accession>A0A9P0QCR6</accession>
<gene>
    <name evidence="1" type="ORF">ACAOBT_LOCUS35917</name>
</gene>
<comment type="caution">
    <text evidence="1">The sequence shown here is derived from an EMBL/GenBank/DDBJ whole genome shotgun (WGS) entry which is preliminary data.</text>
</comment>
<keyword evidence="2" id="KW-1185">Reference proteome</keyword>
<sequence>MTSRMTRMTLIMKGILEN</sequence>
<dbReference type="EMBL" id="CAKOFQ010009196">
    <property type="protein sequence ID" value="CAH2017270.1"/>
    <property type="molecule type" value="Genomic_DNA"/>
</dbReference>
<organism evidence="1 2">
    <name type="scientific">Acanthoscelides obtectus</name>
    <name type="common">Bean weevil</name>
    <name type="synonym">Bruchus obtectus</name>
    <dbReference type="NCBI Taxonomy" id="200917"/>
    <lineage>
        <taxon>Eukaryota</taxon>
        <taxon>Metazoa</taxon>
        <taxon>Ecdysozoa</taxon>
        <taxon>Arthropoda</taxon>
        <taxon>Hexapoda</taxon>
        <taxon>Insecta</taxon>
        <taxon>Pterygota</taxon>
        <taxon>Neoptera</taxon>
        <taxon>Endopterygota</taxon>
        <taxon>Coleoptera</taxon>
        <taxon>Polyphaga</taxon>
        <taxon>Cucujiformia</taxon>
        <taxon>Chrysomeloidea</taxon>
        <taxon>Chrysomelidae</taxon>
        <taxon>Bruchinae</taxon>
        <taxon>Bruchini</taxon>
        <taxon>Acanthoscelides</taxon>
    </lineage>
</organism>
<evidence type="ECO:0000313" key="1">
    <source>
        <dbReference type="EMBL" id="CAH2017270.1"/>
    </source>
</evidence>
<proteinExistence type="predicted"/>
<dbReference type="AlphaFoldDB" id="A0A9P0QCR6"/>
<dbReference type="Proteomes" id="UP001152888">
    <property type="component" value="Unassembled WGS sequence"/>
</dbReference>
<reference evidence="1" key="1">
    <citation type="submission" date="2022-03" db="EMBL/GenBank/DDBJ databases">
        <authorList>
            <person name="Sayadi A."/>
        </authorList>
    </citation>
    <scope>NUCLEOTIDE SEQUENCE</scope>
</reference>
<name>A0A9P0QCR6_ACAOB</name>
<evidence type="ECO:0000313" key="2">
    <source>
        <dbReference type="Proteomes" id="UP001152888"/>
    </source>
</evidence>